<name>A0ABW0HPS8_9BACL</name>
<comment type="similarity">
    <text evidence="2">Belongs to the bacterial solute-binding protein 2 family.</text>
</comment>
<organism evidence="6 7">
    <name type="scientific">Cohnella soli</name>
    <dbReference type="NCBI Taxonomy" id="425005"/>
    <lineage>
        <taxon>Bacteria</taxon>
        <taxon>Bacillati</taxon>
        <taxon>Bacillota</taxon>
        <taxon>Bacilli</taxon>
        <taxon>Bacillales</taxon>
        <taxon>Paenibacillaceae</taxon>
        <taxon>Cohnella</taxon>
    </lineage>
</organism>
<evidence type="ECO:0000313" key="7">
    <source>
        <dbReference type="Proteomes" id="UP001596113"/>
    </source>
</evidence>
<dbReference type="SUPFAM" id="SSF53822">
    <property type="entry name" value="Periplasmic binding protein-like I"/>
    <property type="match status" value="1"/>
</dbReference>
<dbReference type="PANTHER" id="PTHR46847">
    <property type="entry name" value="D-ALLOSE-BINDING PERIPLASMIC PROTEIN-RELATED"/>
    <property type="match status" value="1"/>
</dbReference>
<dbReference type="Gene3D" id="3.40.50.2300">
    <property type="match status" value="2"/>
</dbReference>
<keyword evidence="3" id="KW-0732">Signal</keyword>
<evidence type="ECO:0000313" key="6">
    <source>
        <dbReference type="EMBL" id="MFC5402196.1"/>
    </source>
</evidence>
<gene>
    <name evidence="6" type="ORF">ACFPOF_05545</name>
</gene>
<evidence type="ECO:0000256" key="3">
    <source>
        <dbReference type="ARBA" id="ARBA00022729"/>
    </source>
</evidence>
<comment type="subcellular location">
    <subcellularLocation>
        <location evidence="1">Cell envelope</location>
    </subcellularLocation>
</comment>
<keyword evidence="4" id="KW-1133">Transmembrane helix</keyword>
<accession>A0ABW0HPS8</accession>
<feature type="domain" description="Periplasmic binding protein" evidence="5">
    <location>
        <begin position="41"/>
        <end position="297"/>
    </location>
</feature>
<protein>
    <submittedName>
        <fullName evidence="6">Substrate-binding domain-containing protein</fullName>
    </submittedName>
</protein>
<dbReference type="PANTHER" id="PTHR46847:SF1">
    <property type="entry name" value="D-ALLOSE-BINDING PERIPLASMIC PROTEIN-RELATED"/>
    <property type="match status" value="1"/>
</dbReference>
<proteinExistence type="inferred from homology"/>
<dbReference type="Pfam" id="PF13407">
    <property type="entry name" value="Peripla_BP_4"/>
    <property type="match status" value="1"/>
</dbReference>
<dbReference type="InterPro" id="IPR028082">
    <property type="entry name" value="Peripla_BP_I"/>
</dbReference>
<evidence type="ECO:0000259" key="5">
    <source>
        <dbReference type="Pfam" id="PF13407"/>
    </source>
</evidence>
<feature type="transmembrane region" description="Helical" evidence="4">
    <location>
        <begin position="6"/>
        <end position="25"/>
    </location>
</feature>
<keyword evidence="4" id="KW-0812">Transmembrane</keyword>
<evidence type="ECO:0000256" key="1">
    <source>
        <dbReference type="ARBA" id="ARBA00004196"/>
    </source>
</evidence>
<reference evidence="7" key="1">
    <citation type="journal article" date="2019" name="Int. J. Syst. Evol. Microbiol.">
        <title>The Global Catalogue of Microorganisms (GCM) 10K type strain sequencing project: providing services to taxonomists for standard genome sequencing and annotation.</title>
        <authorList>
            <consortium name="The Broad Institute Genomics Platform"/>
            <consortium name="The Broad Institute Genome Sequencing Center for Infectious Disease"/>
            <person name="Wu L."/>
            <person name="Ma J."/>
        </authorList>
    </citation>
    <scope>NUCLEOTIDE SEQUENCE [LARGE SCALE GENOMIC DNA]</scope>
    <source>
        <strain evidence="7">CGMCC 1.18575</strain>
    </source>
</reference>
<keyword evidence="7" id="KW-1185">Reference proteome</keyword>
<dbReference type="RefSeq" id="WP_378130403.1">
    <property type="nucleotide sequence ID" value="NZ_JBHSMI010000009.1"/>
</dbReference>
<dbReference type="EMBL" id="JBHSMI010000009">
    <property type="protein sequence ID" value="MFC5402196.1"/>
    <property type="molecule type" value="Genomic_DNA"/>
</dbReference>
<keyword evidence="4" id="KW-0472">Membrane</keyword>
<sequence>MRKHPFTIGLIVALLSIAVYLGVYYRTFFGIFGSHGEKTVALIMKSSNVQLDFWQAVNNGAAAAAKEMGAELDALGPLTENDAESQMRILEETIARKPDAIVISPYNDERLDNLLAKARSAGIRLVVIDSLFRLDPSPVVVTNDYVEAGKLAGESAVAQTKGHPIVAVMSDEPESAASSERLKGLKKALESYKDSWYGVYYAQQSEERAYSMAKQLLEEGRPLNTFVAMDEPTTLGIAKLLQERRLEGVVRLIGFDSSASEVGLLESGTLDAAIVQKPFNMGYLGVKTALNLIDGKKVPQATYIESNVITMNNMYTAENQKLLFPFIGSNR</sequence>
<comment type="caution">
    <text evidence="6">The sequence shown here is derived from an EMBL/GenBank/DDBJ whole genome shotgun (WGS) entry which is preliminary data.</text>
</comment>
<evidence type="ECO:0000256" key="2">
    <source>
        <dbReference type="ARBA" id="ARBA00007639"/>
    </source>
</evidence>
<dbReference type="Proteomes" id="UP001596113">
    <property type="component" value="Unassembled WGS sequence"/>
</dbReference>
<dbReference type="InterPro" id="IPR025997">
    <property type="entry name" value="SBP_2_dom"/>
</dbReference>
<evidence type="ECO:0000256" key="4">
    <source>
        <dbReference type="SAM" id="Phobius"/>
    </source>
</evidence>